<keyword evidence="5 10" id="KW-0418">Kinase</keyword>
<evidence type="ECO:0000256" key="1">
    <source>
        <dbReference type="ARBA" id="ARBA00012122"/>
    </source>
</evidence>
<dbReference type="Gene3D" id="3.30.420.40">
    <property type="match status" value="2"/>
</dbReference>
<dbReference type="EMBL" id="SODO01000001">
    <property type="protein sequence ID" value="TDW62375.1"/>
    <property type="molecule type" value="Genomic_DNA"/>
</dbReference>
<dbReference type="PANTHER" id="PTHR18964">
    <property type="entry name" value="ROK (REPRESSOR, ORF, KINASE) FAMILY"/>
    <property type="match status" value="1"/>
</dbReference>
<dbReference type="RefSeq" id="WP_094277695.1">
    <property type="nucleotide sequence ID" value="NZ_NQJF01000004.1"/>
</dbReference>
<dbReference type="OrthoDB" id="9810372at2"/>
<evidence type="ECO:0000313" key="12">
    <source>
        <dbReference type="Proteomes" id="UP000243640"/>
    </source>
</evidence>
<evidence type="ECO:0000256" key="5">
    <source>
        <dbReference type="ARBA" id="ARBA00022777"/>
    </source>
</evidence>
<dbReference type="Proteomes" id="UP000295058">
    <property type="component" value="Unassembled WGS sequence"/>
</dbReference>
<evidence type="ECO:0000256" key="8">
    <source>
        <dbReference type="ARBA" id="ARBA00023277"/>
    </source>
</evidence>
<reference evidence="11 13" key="2">
    <citation type="submission" date="2019-03" db="EMBL/GenBank/DDBJ databases">
        <title>Genomic Encyclopedia of Archaeal and Bacterial Type Strains, Phase II (KMG-II): from individual species to whole genera.</title>
        <authorList>
            <person name="Goeker M."/>
        </authorList>
    </citation>
    <scope>NUCLEOTIDE SEQUENCE [LARGE SCALE GENOMIC DNA]</scope>
    <source>
        <strain evidence="11 13">DSM 15594</strain>
    </source>
</reference>
<evidence type="ECO:0000313" key="10">
    <source>
        <dbReference type="EMBL" id="OYD25327.1"/>
    </source>
</evidence>
<evidence type="ECO:0000256" key="3">
    <source>
        <dbReference type="ARBA" id="ARBA00022723"/>
    </source>
</evidence>
<keyword evidence="7" id="KW-0067">ATP-binding</keyword>
<reference evidence="10 12" key="1">
    <citation type="submission" date="2017-08" db="EMBL/GenBank/DDBJ databases">
        <title>Draft Genome Sequence of the Marine Bacterium Oceanimonas baumannii ATCC 700832.</title>
        <authorList>
            <person name="Mcclelland W.D."/>
            <person name="Brennan M.A."/>
            <person name="Trachtenberg A.M."/>
            <person name="Maclea K.S."/>
        </authorList>
    </citation>
    <scope>NUCLEOTIDE SEQUENCE [LARGE SCALE GENOMIC DNA]</scope>
    <source>
        <strain evidence="10 12">ATCC 700832</strain>
    </source>
</reference>
<evidence type="ECO:0000256" key="6">
    <source>
        <dbReference type="ARBA" id="ARBA00022833"/>
    </source>
</evidence>
<keyword evidence="13" id="KW-1185">Reference proteome</keyword>
<evidence type="ECO:0000256" key="9">
    <source>
        <dbReference type="ARBA" id="ARBA00049065"/>
    </source>
</evidence>
<accession>A0A235CMS7</accession>
<comment type="catalytic activity">
    <reaction evidence="9">
        <text>N-acetyl-D-glucosamine + ATP = N-acetyl-D-glucosamine 6-phosphate + ADP + H(+)</text>
        <dbReference type="Rhea" id="RHEA:17417"/>
        <dbReference type="ChEBI" id="CHEBI:15378"/>
        <dbReference type="ChEBI" id="CHEBI:30616"/>
        <dbReference type="ChEBI" id="CHEBI:57513"/>
        <dbReference type="ChEBI" id="CHEBI:456216"/>
        <dbReference type="ChEBI" id="CHEBI:506227"/>
        <dbReference type="EC" id="2.7.1.59"/>
    </reaction>
</comment>
<dbReference type="EC" id="2.7.1.59" evidence="1"/>
<organism evidence="10 12">
    <name type="scientific">Oceanimonas baumannii</name>
    <dbReference type="NCBI Taxonomy" id="129578"/>
    <lineage>
        <taxon>Bacteria</taxon>
        <taxon>Pseudomonadati</taxon>
        <taxon>Pseudomonadota</taxon>
        <taxon>Gammaproteobacteria</taxon>
        <taxon>Aeromonadales</taxon>
        <taxon>Aeromonadaceae</taxon>
        <taxon>Oceanimonas</taxon>
    </lineage>
</organism>
<dbReference type="GO" id="GO:0046872">
    <property type="term" value="F:metal ion binding"/>
    <property type="evidence" value="ECO:0007669"/>
    <property type="project" value="UniProtKB-KW"/>
</dbReference>
<dbReference type="SUPFAM" id="SSF53067">
    <property type="entry name" value="Actin-like ATPase domain"/>
    <property type="match status" value="1"/>
</dbReference>
<gene>
    <name evidence="10" type="ORF">B6S09_06520</name>
    <name evidence="11" type="ORF">LY04_00439</name>
</gene>
<dbReference type="AlphaFoldDB" id="A0A235CMS7"/>
<dbReference type="InterPro" id="IPR000600">
    <property type="entry name" value="ROK"/>
</dbReference>
<sequence>MRYGFDIGGTKIAFAVYNEQLTLLESEVYATPAHDYDAFLALITRLVLQADARFGSQANVGLGFPGVLDGRGNILAPNVPAIHGRDLLSDLQQRLNRAVYGDNDANCFLLSEYHGGAVSGSQLALGLTLGTGMGGALIYEGRLVNSDRAGCGEFGHGPVGADVLLRHPGLPLYPCGCGRIACLETYVSGTGLARLYRHFGGHECDGKAIIAAWLRGETEAKCCMDTYFDVLGAGLGTLMTQLDPDAVVLGGSLGETTWLHEALAERLPAYMMKGIEPAPVRPPVFGGAGGVRGAALLAGQPDLPFSSPV</sequence>
<keyword evidence="4" id="KW-0547">Nucleotide-binding</keyword>
<dbReference type="GO" id="GO:0005524">
    <property type="term" value="F:ATP binding"/>
    <property type="evidence" value="ECO:0007669"/>
    <property type="project" value="UniProtKB-KW"/>
</dbReference>
<proteinExistence type="predicted"/>
<evidence type="ECO:0000256" key="4">
    <source>
        <dbReference type="ARBA" id="ARBA00022741"/>
    </source>
</evidence>
<evidence type="ECO:0000256" key="7">
    <source>
        <dbReference type="ARBA" id="ARBA00022840"/>
    </source>
</evidence>
<keyword evidence="8" id="KW-0119">Carbohydrate metabolism</keyword>
<keyword evidence="3" id="KW-0479">Metal-binding</keyword>
<name>A0A235CMS7_9GAMM</name>
<evidence type="ECO:0000313" key="11">
    <source>
        <dbReference type="EMBL" id="TDW62375.1"/>
    </source>
</evidence>
<keyword evidence="6" id="KW-0862">Zinc</keyword>
<keyword evidence="2" id="KW-0808">Transferase</keyword>
<protein>
    <recommendedName>
        <fullName evidence="1">N-acetylglucosamine kinase</fullName>
        <ecNumber evidence="1">2.7.1.59</ecNumber>
    </recommendedName>
</protein>
<dbReference type="EMBL" id="NQJF01000004">
    <property type="protein sequence ID" value="OYD25327.1"/>
    <property type="molecule type" value="Genomic_DNA"/>
</dbReference>
<dbReference type="InterPro" id="IPR043129">
    <property type="entry name" value="ATPase_NBD"/>
</dbReference>
<comment type="caution">
    <text evidence="10">The sequence shown here is derived from an EMBL/GenBank/DDBJ whole genome shotgun (WGS) entry which is preliminary data.</text>
</comment>
<evidence type="ECO:0000313" key="13">
    <source>
        <dbReference type="Proteomes" id="UP000295058"/>
    </source>
</evidence>
<evidence type="ECO:0000256" key="2">
    <source>
        <dbReference type="ARBA" id="ARBA00022679"/>
    </source>
</evidence>
<dbReference type="Proteomes" id="UP000243640">
    <property type="component" value="Unassembled WGS sequence"/>
</dbReference>
<dbReference type="GO" id="GO:0045127">
    <property type="term" value="F:N-acetylglucosamine kinase activity"/>
    <property type="evidence" value="ECO:0007669"/>
    <property type="project" value="UniProtKB-EC"/>
</dbReference>
<dbReference type="Pfam" id="PF00480">
    <property type="entry name" value="ROK"/>
    <property type="match status" value="1"/>
</dbReference>
<dbReference type="PANTHER" id="PTHR18964:SF162">
    <property type="entry name" value="N-ACETYL-D-GLUCOSAMINE KINASE"/>
    <property type="match status" value="1"/>
</dbReference>